<protein>
    <recommendedName>
        <fullName evidence="2">Secretion system C-terminal sorting domain-containing protein</fullName>
    </recommendedName>
</protein>
<evidence type="ECO:0000313" key="3">
    <source>
        <dbReference type="EMBL" id="GAA3580106.1"/>
    </source>
</evidence>
<accession>A0ABP6YAJ5</accession>
<evidence type="ECO:0000313" key="4">
    <source>
        <dbReference type="Proteomes" id="UP001500954"/>
    </source>
</evidence>
<dbReference type="EMBL" id="BAABCY010000083">
    <property type="protein sequence ID" value="GAA3580106.1"/>
    <property type="molecule type" value="Genomic_DNA"/>
</dbReference>
<dbReference type="Pfam" id="PF18962">
    <property type="entry name" value="Por_Secre_tail"/>
    <property type="match status" value="1"/>
</dbReference>
<dbReference type="RefSeq" id="WP_345007310.1">
    <property type="nucleotide sequence ID" value="NZ_BAABCY010000083.1"/>
</dbReference>
<sequence length="116" mass="12905">MFKSKYANTTNNTLRYNFNSTISLYAVTAGTDNITLSADNLNTLNIKIYPNPSTDKINIVTPLKTINSTLFNAFGQIVLQTDQKAINTTHLANGVYILKIKDATTHKTETIKVIKH</sequence>
<dbReference type="Proteomes" id="UP001500954">
    <property type="component" value="Unassembled WGS sequence"/>
</dbReference>
<keyword evidence="1" id="KW-0732">Signal</keyword>
<evidence type="ECO:0000256" key="1">
    <source>
        <dbReference type="ARBA" id="ARBA00022729"/>
    </source>
</evidence>
<organism evidence="3 4">
    <name type="scientific">Snuella lapsa</name>
    <dbReference type="NCBI Taxonomy" id="870481"/>
    <lineage>
        <taxon>Bacteria</taxon>
        <taxon>Pseudomonadati</taxon>
        <taxon>Bacteroidota</taxon>
        <taxon>Flavobacteriia</taxon>
        <taxon>Flavobacteriales</taxon>
        <taxon>Flavobacteriaceae</taxon>
        <taxon>Snuella</taxon>
    </lineage>
</organism>
<reference evidence="4" key="1">
    <citation type="journal article" date="2019" name="Int. J. Syst. Evol. Microbiol.">
        <title>The Global Catalogue of Microorganisms (GCM) 10K type strain sequencing project: providing services to taxonomists for standard genome sequencing and annotation.</title>
        <authorList>
            <consortium name="The Broad Institute Genomics Platform"/>
            <consortium name="The Broad Institute Genome Sequencing Center for Infectious Disease"/>
            <person name="Wu L."/>
            <person name="Ma J."/>
        </authorList>
    </citation>
    <scope>NUCLEOTIDE SEQUENCE [LARGE SCALE GENOMIC DNA]</scope>
    <source>
        <strain evidence="4">JCM 17111</strain>
    </source>
</reference>
<keyword evidence="4" id="KW-1185">Reference proteome</keyword>
<proteinExistence type="predicted"/>
<dbReference type="InterPro" id="IPR026444">
    <property type="entry name" value="Secre_tail"/>
</dbReference>
<name>A0ABP6YAJ5_9FLAO</name>
<dbReference type="NCBIfam" id="TIGR04183">
    <property type="entry name" value="Por_Secre_tail"/>
    <property type="match status" value="1"/>
</dbReference>
<feature type="domain" description="Secretion system C-terminal sorting" evidence="2">
    <location>
        <begin position="48"/>
        <end position="111"/>
    </location>
</feature>
<gene>
    <name evidence="3" type="ORF">GCM10022395_30800</name>
</gene>
<comment type="caution">
    <text evidence="3">The sequence shown here is derived from an EMBL/GenBank/DDBJ whole genome shotgun (WGS) entry which is preliminary data.</text>
</comment>
<evidence type="ECO:0000259" key="2">
    <source>
        <dbReference type="Pfam" id="PF18962"/>
    </source>
</evidence>